<accession>A0A6F8T3J0</accession>
<proteinExistence type="predicted"/>
<evidence type="ECO:0000313" key="2">
    <source>
        <dbReference type="Proteomes" id="UP000502894"/>
    </source>
</evidence>
<dbReference type="KEGG" id="lant:TUM19329_16060"/>
<reference evidence="1" key="1">
    <citation type="journal article" date="2020" name="Microbiol. Resour. Announc.">
        <title>Complete Genome Sequence of Novel Psychrotolerant Legionella Strain TUM19329, Isolated from Antarctic Lake Sediment.</title>
        <authorList>
            <person name="Shimada S."/>
            <person name="Nakai R."/>
            <person name="Aoki K."/>
            <person name="Shimoeda N."/>
            <person name="Ohno G."/>
            <person name="Miyazaki Y."/>
            <person name="Kudoh S."/>
            <person name="Imura S."/>
            <person name="Watanabe K."/>
            <person name="Ishii Y."/>
            <person name="Tateda K."/>
        </authorList>
    </citation>
    <scope>NUCLEOTIDE SEQUENCE [LARGE SCALE GENOMIC DNA]</scope>
    <source>
        <strain evidence="1">TUM19329</strain>
    </source>
</reference>
<protein>
    <submittedName>
        <fullName evidence="1">Uncharacterized protein</fullName>
    </submittedName>
</protein>
<gene>
    <name evidence="1" type="ORF">TUM19329_16060</name>
</gene>
<organism evidence="1 2">
    <name type="scientific">Legionella antarctica</name>
    <dbReference type="NCBI Taxonomy" id="2708020"/>
    <lineage>
        <taxon>Bacteria</taxon>
        <taxon>Pseudomonadati</taxon>
        <taxon>Pseudomonadota</taxon>
        <taxon>Gammaproteobacteria</taxon>
        <taxon>Legionellales</taxon>
        <taxon>Legionellaceae</taxon>
        <taxon>Legionella</taxon>
    </lineage>
</organism>
<name>A0A6F8T3J0_9GAMM</name>
<dbReference type="Proteomes" id="UP000502894">
    <property type="component" value="Chromosome"/>
</dbReference>
<dbReference type="EMBL" id="AP022839">
    <property type="protein sequence ID" value="BCA95245.1"/>
    <property type="molecule type" value="Genomic_DNA"/>
</dbReference>
<sequence>MQMKQFFDQSVMQHNSTIAAINPTSNEMYVLDTDLSGGDKFTYSLWMDLATRNPGLMMKSLPVEKTKGQFQLTVTDKENINSVLELMLASKNSKHVLFAQEIEERYSFYFDENQKYMNVNP</sequence>
<keyword evidence="2" id="KW-1185">Reference proteome</keyword>
<dbReference type="AlphaFoldDB" id="A0A6F8T3J0"/>
<evidence type="ECO:0000313" key="1">
    <source>
        <dbReference type="EMBL" id="BCA95245.1"/>
    </source>
</evidence>